<protein>
    <submittedName>
        <fullName evidence="3">Uncharacterized protein</fullName>
    </submittedName>
</protein>
<sequence length="577" mass="60320">MTDGYKPVGDGDSQYVPPDGTATNEGAGQQPSLGDSSGSESSAFPQQPDSTVPGTYQSGASGTPLPQSPQPYQPYSSPQPYDQQPFGQPAYGGYGQGQDSSQFQSGQPDQSGVTQQPFGHSFETPVSSSSPFQPQQPGVQPAQPAAFDAGAGPDANAAGSSDPFGIPPYTTSPVAQPQSQPTAPLQVPSVEQPTSAGTQQPFDGVAASPATDDSSSSGAPAQSAQPVSDPFAAGSVPPVSAVPSQPVGGPQVPGAGPSGPGVPPVGGQPPYGGFQQPGPGQVPQGQPPYGAPMPPAQKKPNKKLILGLSIGGGIAALVVIVLVVLAFLPSGKPTADDYTNALNQTSKISTKYYSIMTKLNDVYSVSYDPSKNIEDSDITSLKEKVKDYQSAVSELGQQDKLLKDENVKGKYDAYVKASDAYATYINGLADSAMPMSKSVKACATAPTSSLYESDFYDKYNQYINDCSASLEELSKAKDKDVAKYGTDMKDYIGKLGDLIHQMQALGDPNNIRYGTDEYNKMSELSDQFYELSSDGYDIDSAFSEALKESEDKTNPEDALNDLNDVLQDGFHDALSKK</sequence>
<name>A0A5M9ZYU7_9BIFI</name>
<feature type="transmembrane region" description="Helical" evidence="2">
    <location>
        <begin position="304"/>
        <end position="328"/>
    </location>
</feature>
<dbReference type="OrthoDB" id="3233721at2"/>
<feature type="compositionally biased region" description="Polar residues" evidence="1">
    <location>
        <begin position="43"/>
        <end position="65"/>
    </location>
</feature>
<feature type="compositionally biased region" description="Low complexity" evidence="1">
    <location>
        <begin position="97"/>
        <end position="112"/>
    </location>
</feature>
<accession>A0A5M9ZYU7</accession>
<reference evidence="3 4" key="1">
    <citation type="journal article" date="2019" name="Syst. Appl. Microbiol.">
        <title>Characterization of Bifidobacterium species in feaces of the Egyptian fruit bat: Description of B. vespertilionis sp. nov. and B. rousetti sp. nov.</title>
        <authorList>
            <person name="Modesto M."/>
            <person name="Satti M."/>
            <person name="Watanabe K."/>
            <person name="Puglisi E."/>
            <person name="Morelli L."/>
            <person name="Huang C.-H."/>
            <person name="Liou J.-S."/>
            <person name="Miyashita M."/>
            <person name="Tamura T."/>
            <person name="Saito S."/>
            <person name="Mori K."/>
            <person name="Huang L."/>
            <person name="Sciavilla P."/>
            <person name="Sandri C."/>
            <person name="Spiezio C."/>
            <person name="Vitali F."/>
            <person name="Cavalieri D."/>
            <person name="Perpetuini G."/>
            <person name="Tofalo R."/>
            <person name="Bonetti A."/>
            <person name="Arita M."/>
            <person name="Mattarelli P."/>
        </authorList>
    </citation>
    <scope>NUCLEOTIDE SEQUENCE [LARGE SCALE GENOMIC DNA]</scope>
    <source>
        <strain evidence="3 4">RST7</strain>
    </source>
</reference>
<feature type="compositionally biased region" description="Low complexity" evidence="1">
    <location>
        <begin position="271"/>
        <end position="284"/>
    </location>
</feature>
<gene>
    <name evidence="3" type="ORF">EMO89_04870</name>
</gene>
<feature type="compositionally biased region" description="Polar residues" evidence="1">
    <location>
        <begin position="169"/>
        <end position="201"/>
    </location>
</feature>
<feature type="compositionally biased region" description="Low complexity" evidence="1">
    <location>
        <begin position="32"/>
        <end position="42"/>
    </location>
</feature>
<comment type="caution">
    <text evidence="3">The sequence shown here is derived from an EMBL/GenBank/DDBJ whole genome shotgun (WGS) entry which is preliminary data.</text>
</comment>
<dbReference type="EMBL" id="RZUI01000004">
    <property type="protein sequence ID" value="KAA8830789.1"/>
    <property type="molecule type" value="Genomic_DNA"/>
</dbReference>
<evidence type="ECO:0000256" key="2">
    <source>
        <dbReference type="SAM" id="Phobius"/>
    </source>
</evidence>
<keyword evidence="2" id="KW-0812">Transmembrane</keyword>
<dbReference type="AlphaFoldDB" id="A0A5M9ZYU7"/>
<dbReference type="Proteomes" id="UP000412028">
    <property type="component" value="Unassembled WGS sequence"/>
</dbReference>
<proteinExistence type="predicted"/>
<organism evidence="3 4">
    <name type="scientific">Bifidobacterium tissieri</name>
    <dbReference type="NCBI Taxonomy" id="1630162"/>
    <lineage>
        <taxon>Bacteria</taxon>
        <taxon>Bacillati</taxon>
        <taxon>Actinomycetota</taxon>
        <taxon>Actinomycetes</taxon>
        <taxon>Bifidobacteriales</taxon>
        <taxon>Bifidobacteriaceae</taxon>
        <taxon>Bifidobacterium</taxon>
    </lineage>
</organism>
<evidence type="ECO:0000313" key="4">
    <source>
        <dbReference type="Proteomes" id="UP000412028"/>
    </source>
</evidence>
<dbReference type="RefSeq" id="WP_150381137.1">
    <property type="nucleotide sequence ID" value="NZ_RZUI01000004.1"/>
</dbReference>
<evidence type="ECO:0000256" key="1">
    <source>
        <dbReference type="SAM" id="MobiDB-lite"/>
    </source>
</evidence>
<feature type="compositionally biased region" description="Low complexity" evidence="1">
    <location>
        <begin position="206"/>
        <end position="255"/>
    </location>
</feature>
<feature type="compositionally biased region" description="Pro residues" evidence="1">
    <location>
        <begin position="285"/>
        <end position="297"/>
    </location>
</feature>
<feature type="compositionally biased region" description="Low complexity" evidence="1">
    <location>
        <begin position="125"/>
        <end position="162"/>
    </location>
</feature>
<feature type="region of interest" description="Disordered" evidence="1">
    <location>
        <begin position="1"/>
        <end position="298"/>
    </location>
</feature>
<feature type="compositionally biased region" description="Low complexity" evidence="1">
    <location>
        <begin position="73"/>
        <end position="89"/>
    </location>
</feature>
<feature type="compositionally biased region" description="Polar residues" evidence="1">
    <location>
        <begin position="21"/>
        <end position="31"/>
    </location>
</feature>
<keyword evidence="2" id="KW-1133">Transmembrane helix</keyword>
<keyword evidence="2" id="KW-0472">Membrane</keyword>
<evidence type="ECO:0000313" key="3">
    <source>
        <dbReference type="EMBL" id="KAA8830789.1"/>
    </source>
</evidence>